<organism evidence="1 2">
    <name type="scientific">Bacillus thermotolerans</name>
    <name type="common">Quasibacillus thermotolerans</name>
    <dbReference type="NCBI Taxonomy" id="1221996"/>
    <lineage>
        <taxon>Bacteria</taxon>
        <taxon>Bacillati</taxon>
        <taxon>Bacillota</taxon>
        <taxon>Bacilli</taxon>
        <taxon>Bacillales</taxon>
        <taxon>Bacillaceae</taxon>
        <taxon>Bacillus</taxon>
    </lineage>
</organism>
<reference evidence="1" key="1">
    <citation type="submission" date="2015-02" db="EMBL/GenBank/DDBJ databases">
        <title>Genome Assembly of Bacillaceae bacterium MTCC 8252.</title>
        <authorList>
            <person name="Verma A."/>
            <person name="Khatri I."/>
            <person name="Mual P."/>
            <person name="Subramanian S."/>
            <person name="Krishnamurthi S."/>
        </authorList>
    </citation>
    <scope>NUCLEOTIDE SEQUENCE [LARGE SCALE GENOMIC DNA]</scope>
    <source>
        <strain evidence="1">MTCC 8252</strain>
    </source>
</reference>
<keyword evidence="2" id="KW-1185">Reference proteome</keyword>
<dbReference type="EMBL" id="JWIR02000012">
    <property type="protein sequence ID" value="KKB42341.1"/>
    <property type="molecule type" value="Genomic_DNA"/>
</dbReference>
<gene>
    <name evidence="1" type="ORF">QY95_00190</name>
</gene>
<name>A0A0F5I9Y6_BACTR</name>
<comment type="caution">
    <text evidence="1">The sequence shown here is derived from an EMBL/GenBank/DDBJ whole genome shotgun (WGS) entry which is preliminary data.</text>
</comment>
<dbReference type="AlphaFoldDB" id="A0A0F5I9Y6"/>
<evidence type="ECO:0000313" key="1">
    <source>
        <dbReference type="EMBL" id="KKB42341.1"/>
    </source>
</evidence>
<dbReference type="Proteomes" id="UP000031563">
    <property type="component" value="Unassembled WGS sequence"/>
</dbReference>
<evidence type="ECO:0008006" key="3">
    <source>
        <dbReference type="Google" id="ProtNLM"/>
    </source>
</evidence>
<dbReference type="STRING" id="1221996.QY95_00190"/>
<protein>
    <recommendedName>
        <fullName evidence="3">Flagellar hook-length control protein FliK</fullName>
    </recommendedName>
</protein>
<sequence length="625" mass="69261">MRIEQTALLQEPFTKDKPLQLKDGQVLPAKVVKVLPNEMAELAAGSAKVIAKLEASLQVGGKYWFRVSMQTDGWLLKVVAPQASNVKDRAQTAEYLLRSFSLPLTQENKAVAEMLIREKLVLSKEVLEHAGRWLSKGKVSEGVQTIQSMLNRSLPMTNEIYQSLRTVYSPAPMVQVISELESQLKLLSNPPEAAVRVIQLLDNWQQPPYSKQLIQQVLSALVEQTFSSIQSSSSSSAVELLKSWGIISTGAETAEEAIVQIISQWGKQIGKQEGGTAETLAQLKETTGRLLMQGMYSKEALLPLQQAFEGMVKAAKASKQPVLALEVQQLLTRLDTPGLSGEKLTSLFKATARAVVYHTEPDEAIRQLSSLFQQGEDELLHKVAAGMDRLAAMPAKLLAKEPSLSQYIAAAAKAEQTGYLTGSAAYSLLKDALRFLGGNMESMLAAERVKAQEMEDMLKPHLLRLTASPLPSHTKELAEQLIGRIQAQSLLSLESGPFQQLVMSLPINLFGFQTDMIMQWSGRRNERGELDANDCRVLFYLELQFLRETIIDMQVRNRFVYLQIYNAHTDLKQLAGPLLPMLEEGLKNQGYQLSSIQFRKTKLAGSRLLVQAAEAEPYEGIDVQV</sequence>
<dbReference type="RefSeq" id="WP_052725830.1">
    <property type="nucleotide sequence ID" value="NZ_JWIR02000012.1"/>
</dbReference>
<proteinExistence type="predicted"/>
<evidence type="ECO:0000313" key="2">
    <source>
        <dbReference type="Proteomes" id="UP000031563"/>
    </source>
</evidence>
<accession>A0A0F5I9Y6</accession>
<dbReference type="OrthoDB" id="2351076at2"/>